<dbReference type="RefSeq" id="WP_331256746.1">
    <property type="nucleotide sequence ID" value="NZ_CP133270.1"/>
</dbReference>
<organism evidence="5 6">
    <name type="scientific">Candidatus Bealeia paramacronuclearis</name>
    <dbReference type="NCBI Taxonomy" id="1921001"/>
    <lineage>
        <taxon>Bacteria</taxon>
        <taxon>Pseudomonadati</taxon>
        <taxon>Pseudomonadota</taxon>
        <taxon>Alphaproteobacteria</taxon>
        <taxon>Holosporales</taxon>
        <taxon>Holosporaceae</taxon>
        <taxon>Candidatus Bealeia</taxon>
    </lineage>
</organism>
<dbReference type="InterPro" id="IPR036388">
    <property type="entry name" value="WH-like_DNA-bd_sf"/>
</dbReference>
<dbReference type="Proteomes" id="UP001330434">
    <property type="component" value="Chromosome"/>
</dbReference>
<keyword evidence="1" id="KW-0805">Transcription regulation</keyword>
<evidence type="ECO:0000256" key="2">
    <source>
        <dbReference type="ARBA" id="ARBA00023125"/>
    </source>
</evidence>
<evidence type="ECO:0000313" key="6">
    <source>
        <dbReference type="Proteomes" id="UP001330434"/>
    </source>
</evidence>
<accession>A0ABZ2C473</accession>
<protein>
    <submittedName>
        <fullName evidence="5">MarR family transcriptional regulator</fullName>
    </submittedName>
</protein>
<evidence type="ECO:0000259" key="4">
    <source>
        <dbReference type="PROSITE" id="PS50995"/>
    </source>
</evidence>
<dbReference type="InterPro" id="IPR036390">
    <property type="entry name" value="WH_DNA-bd_sf"/>
</dbReference>
<dbReference type="EMBL" id="CP133270">
    <property type="protein sequence ID" value="WVX66225.1"/>
    <property type="molecule type" value="Genomic_DNA"/>
</dbReference>
<feature type="domain" description="HTH marR-type" evidence="4">
    <location>
        <begin position="5"/>
        <end position="140"/>
    </location>
</feature>
<dbReference type="SMART" id="SM00347">
    <property type="entry name" value="HTH_MARR"/>
    <property type="match status" value="1"/>
</dbReference>
<dbReference type="PROSITE" id="PS50995">
    <property type="entry name" value="HTH_MARR_2"/>
    <property type="match status" value="1"/>
</dbReference>
<keyword evidence="3" id="KW-0804">Transcription</keyword>
<dbReference type="SUPFAM" id="SSF46785">
    <property type="entry name" value="Winged helix' DNA-binding domain"/>
    <property type="match status" value="1"/>
</dbReference>
<dbReference type="Pfam" id="PF13463">
    <property type="entry name" value="HTH_27"/>
    <property type="match status" value="1"/>
</dbReference>
<dbReference type="PANTHER" id="PTHR42756">
    <property type="entry name" value="TRANSCRIPTIONAL REGULATOR, MARR"/>
    <property type="match status" value="1"/>
</dbReference>
<dbReference type="PANTHER" id="PTHR42756:SF1">
    <property type="entry name" value="TRANSCRIPTIONAL REPRESSOR OF EMRAB OPERON"/>
    <property type="match status" value="1"/>
</dbReference>
<evidence type="ECO:0000313" key="5">
    <source>
        <dbReference type="EMBL" id="WVX66225.1"/>
    </source>
</evidence>
<name>A0ABZ2C473_9PROT</name>
<dbReference type="InterPro" id="IPR000835">
    <property type="entry name" value="HTH_MarR-typ"/>
</dbReference>
<keyword evidence="2" id="KW-0238">DNA-binding</keyword>
<keyword evidence="6" id="KW-1185">Reference proteome</keyword>
<evidence type="ECO:0000256" key="1">
    <source>
        <dbReference type="ARBA" id="ARBA00023015"/>
    </source>
</evidence>
<sequence>MKEGYLDLISAIERLHRQFMEVVRIELDRMELHDINNVQCFILYNVGQDTMTVGEVANRGYYLGSNVSYNLKKLVENGYFIQEASFHDRRSSKIRLSEKGLALYKRMDEIYEEHSKNLVHNGFYDKNIEDTVKLLRRLESYWNFIISHDVRM</sequence>
<gene>
    <name evidence="5" type="ORF">Bealeia1_00400</name>
</gene>
<proteinExistence type="predicted"/>
<dbReference type="Gene3D" id="1.10.10.10">
    <property type="entry name" value="Winged helix-like DNA-binding domain superfamily/Winged helix DNA-binding domain"/>
    <property type="match status" value="1"/>
</dbReference>
<reference evidence="5 6" key="1">
    <citation type="journal article" date="2024" name="Environ. Microbiol.">
        <title>Novel evolutionary insights on the interactions of the Holosporales (Alphaproteobacteria) with eukaryotic hosts from comparative genomics.</title>
        <authorList>
            <person name="Giovannini M."/>
            <person name="Petroni G."/>
            <person name="Castelli M."/>
        </authorList>
    </citation>
    <scope>NUCLEOTIDE SEQUENCE [LARGE SCALE GENOMIC DNA]</scope>
    <source>
        <strain evidence="5 6">US_Bl 15I1</strain>
    </source>
</reference>
<evidence type="ECO:0000256" key="3">
    <source>
        <dbReference type="ARBA" id="ARBA00023163"/>
    </source>
</evidence>